<dbReference type="EMBL" id="BTRK01000005">
    <property type="protein sequence ID" value="GMR55842.1"/>
    <property type="molecule type" value="Genomic_DNA"/>
</dbReference>
<evidence type="ECO:0000256" key="1">
    <source>
        <dbReference type="SAM" id="SignalP"/>
    </source>
</evidence>
<feature type="non-terminal residue" evidence="2">
    <location>
        <position position="1"/>
    </location>
</feature>
<proteinExistence type="predicted"/>
<keyword evidence="1" id="KW-0732">Signal</keyword>
<dbReference type="AlphaFoldDB" id="A0AAN5I7U8"/>
<comment type="caution">
    <text evidence="2">The sequence shown here is derived from an EMBL/GenBank/DDBJ whole genome shotgun (WGS) entry which is preliminary data.</text>
</comment>
<accession>A0AAN5I7U8</accession>
<evidence type="ECO:0000313" key="2">
    <source>
        <dbReference type="EMBL" id="GMR55842.1"/>
    </source>
</evidence>
<sequence length="83" mass="9048">FISLTVCASMAIITSAALSPIPRNTECARSKFSSGISRKYDVFFVTHSRSVGIDCSAECADLLMKYNAPSVPVVTYAWKHSKI</sequence>
<evidence type="ECO:0000313" key="3">
    <source>
        <dbReference type="Proteomes" id="UP001328107"/>
    </source>
</evidence>
<feature type="chain" id="PRO_5043053008" evidence="1">
    <location>
        <begin position="17"/>
        <end position="83"/>
    </location>
</feature>
<feature type="non-terminal residue" evidence="2">
    <location>
        <position position="83"/>
    </location>
</feature>
<name>A0AAN5I7U8_9BILA</name>
<feature type="signal peptide" evidence="1">
    <location>
        <begin position="1"/>
        <end position="16"/>
    </location>
</feature>
<keyword evidence="3" id="KW-1185">Reference proteome</keyword>
<reference evidence="3" key="1">
    <citation type="submission" date="2022-10" db="EMBL/GenBank/DDBJ databases">
        <title>Genome assembly of Pristionchus species.</title>
        <authorList>
            <person name="Yoshida K."/>
            <person name="Sommer R.J."/>
        </authorList>
    </citation>
    <scope>NUCLEOTIDE SEQUENCE [LARGE SCALE GENOMIC DNA]</scope>
    <source>
        <strain evidence="3">RS5460</strain>
    </source>
</reference>
<dbReference type="Proteomes" id="UP001328107">
    <property type="component" value="Unassembled WGS sequence"/>
</dbReference>
<gene>
    <name evidence="2" type="ORF">PMAYCL1PPCAC_26037</name>
</gene>
<protein>
    <submittedName>
        <fullName evidence="2">Uncharacterized protein</fullName>
    </submittedName>
</protein>
<organism evidence="2 3">
    <name type="scientific">Pristionchus mayeri</name>
    <dbReference type="NCBI Taxonomy" id="1317129"/>
    <lineage>
        <taxon>Eukaryota</taxon>
        <taxon>Metazoa</taxon>
        <taxon>Ecdysozoa</taxon>
        <taxon>Nematoda</taxon>
        <taxon>Chromadorea</taxon>
        <taxon>Rhabditida</taxon>
        <taxon>Rhabditina</taxon>
        <taxon>Diplogasteromorpha</taxon>
        <taxon>Diplogasteroidea</taxon>
        <taxon>Neodiplogasteridae</taxon>
        <taxon>Pristionchus</taxon>
    </lineage>
</organism>